<gene>
    <name evidence="1" type="ORF">LCGC14_0175160</name>
</gene>
<accession>A0A0F9V7E8</accession>
<name>A0A0F9V7E8_9ZZZZ</name>
<organism evidence="1">
    <name type="scientific">marine sediment metagenome</name>
    <dbReference type="NCBI Taxonomy" id="412755"/>
    <lineage>
        <taxon>unclassified sequences</taxon>
        <taxon>metagenomes</taxon>
        <taxon>ecological metagenomes</taxon>
    </lineage>
</organism>
<dbReference type="EMBL" id="LAZR01000069">
    <property type="protein sequence ID" value="KKN95647.1"/>
    <property type="molecule type" value="Genomic_DNA"/>
</dbReference>
<proteinExistence type="predicted"/>
<reference evidence="1" key="1">
    <citation type="journal article" date="2015" name="Nature">
        <title>Complex archaea that bridge the gap between prokaryotes and eukaryotes.</title>
        <authorList>
            <person name="Spang A."/>
            <person name="Saw J.H."/>
            <person name="Jorgensen S.L."/>
            <person name="Zaremba-Niedzwiedzka K."/>
            <person name="Martijn J."/>
            <person name="Lind A.E."/>
            <person name="van Eijk R."/>
            <person name="Schleper C."/>
            <person name="Guy L."/>
            <person name="Ettema T.J."/>
        </authorList>
    </citation>
    <scope>NUCLEOTIDE SEQUENCE</scope>
</reference>
<protein>
    <submittedName>
        <fullName evidence="1">Uncharacterized protein</fullName>
    </submittedName>
</protein>
<comment type="caution">
    <text evidence="1">The sequence shown here is derived from an EMBL/GenBank/DDBJ whole genome shotgun (WGS) entry which is preliminary data.</text>
</comment>
<dbReference type="AlphaFoldDB" id="A0A0F9V7E8"/>
<evidence type="ECO:0000313" key="1">
    <source>
        <dbReference type="EMBL" id="KKN95647.1"/>
    </source>
</evidence>
<sequence>MSQTTLHPKHPICYKPNCDGIKPHIHYGEYSDLYQKTKDFDNNYQKDRKLGIEIRKKANDLGIEGDTIDEIRMNVERKINNWGN</sequence>